<dbReference type="Proteomes" id="UP000492821">
    <property type="component" value="Unassembled WGS sequence"/>
</dbReference>
<sequence length="193" mass="21801">MSNVNQRSLLSQLLFSVDDDDTASSSASSSSVAPTPLPMAYIPKSFSAVSTVTPYAGPIAVPRNTNEHKSGPAGVVKRRRRNYRNPKPEVATNVARIQRVRRPTEDIVLTQAQAEEIERCKQTLRGFGFQNPDAAYQQMTLYFRYILPRLRLENIPTGRDDDLPVTDEMLHYHFSKVMAQQPQQQQEEVELPL</sequence>
<evidence type="ECO:0000313" key="1">
    <source>
        <dbReference type="Proteomes" id="UP000492821"/>
    </source>
</evidence>
<reference evidence="2" key="2">
    <citation type="submission" date="2020-10" db="UniProtKB">
        <authorList>
            <consortium name="WormBaseParasite"/>
        </authorList>
    </citation>
    <scope>IDENTIFICATION</scope>
</reference>
<keyword evidence="1" id="KW-1185">Reference proteome</keyword>
<dbReference type="WBParaSite" id="Pan_g4886.t1">
    <property type="protein sequence ID" value="Pan_g4886.t1"/>
    <property type="gene ID" value="Pan_g4886"/>
</dbReference>
<reference evidence="1" key="1">
    <citation type="journal article" date="2013" name="Genetics">
        <title>The draft genome and transcriptome of Panagrellus redivivus are shaped by the harsh demands of a free-living lifestyle.</title>
        <authorList>
            <person name="Srinivasan J."/>
            <person name="Dillman A.R."/>
            <person name="Macchietto M.G."/>
            <person name="Heikkinen L."/>
            <person name="Lakso M."/>
            <person name="Fracchia K.M."/>
            <person name="Antoshechkin I."/>
            <person name="Mortazavi A."/>
            <person name="Wong G."/>
            <person name="Sternberg P.W."/>
        </authorList>
    </citation>
    <scope>NUCLEOTIDE SEQUENCE [LARGE SCALE GENOMIC DNA]</scope>
    <source>
        <strain evidence="1">MT8872</strain>
    </source>
</reference>
<accession>A0A7E4W0B0</accession>
<dbReference type="AlphaFoldDB" id="A0A7E4W0B0"/>
<protein>
    <submittedName>
        <fullName evidence="2">Swi3 domain-containing protein</fullName>
    </submittedName>
</protein>
<evidence type="ECO:0000313" key="2">
    <source>
        <dbReference type="WBParaSite" id="Pan_g4886.t1"/>
    </source>
</evidence>
<name>A0A7E4W0B0_PANRE</name>
<organism evidence="1 2">
    <name type="scientific">Panagrellus redivivus</name>
    <name type="common">Microworm</name>
    <dbReference type="NCBI Taxonomy" id="6233"/>
    <lineage>
        <taxon>Eukaryota</taxon>
        <taxon>Metazoa</taxon>
        <taxon>Ecdysozoa</taxon>
        <taxon>Nematoda</taxon>
        <taxon>Chromadorea</taxon>
        <taxon>Rhabditida</taxon>
        <taxon>Tylenchina</taxon>
        <taxon>Panagrolaimomorpha</taxon>
        <taxon>Panagrolaimoidea</taxon>
        <taxon>Panagrolaimidae</taxon>
        <taxon>Panagrellus</taxon>
    </lineage>
</organism>
<proteinExistence type="predicted"/>